<keyword evidence="6" id="KW-0072">Autophagy</keyword>
<evidence type="ECO:0000259" key="9">
    <source>
        <dbReference type="Pfam" id="PF18388"/>
    </source>
</evidence>
<dbReference type="PANTHER" id="PTHR40012">
    <property type="entry name" value="AUTOPHAGY-RELATED PROTEIN 29"/>
    <property type="match status" value="1"/>
</dbReference>
<evidence type="ECO:0000256" key="5">
    <source>
        <dbReference type="ARBA" id="ARBA00022927"/>
    </source>
</evidence>
<name>A0A6A6PAG6_9PEZI</name>
<dbReference type="InterPro" id="IPR040666">
    <property type="entry name" value="Atg29_N"/>
</dbReference>
<comment type="similarity">
    <text evidence="2">Belongs to the ATG29 family.</text>
</comment>
<dbReference type="InterPro" id="IPR039362">
    <property type="entry name" value="ATG29_sf"/>
</dbReference>
<keyword evidence="5" id="KW-0653">Protein transport</keyword>
<keyword evidence="4" id="KW-0813">Transport</keyword>
<feature type="compositionally biased region" description="Polar residues" evidence="8">
    <location>
        <begin position="467"/>
        <end position="478"/>
    </location>
</feature>
<sequence>MSPPTTQGQSAQPKGSHGRNPSGNVPRGDMRPTKRQAPVEPDVHYTMLIRLPFARGDFIDPPPVEWDANKDKQLWKIISRSPKTSDLDWDELSAKFQVSPAFMLQQAAWLYQRHLSHVRAQMRKVGSSATPNTGAGGSNPSPTPGGIPMKRLGSGGASHSRAPSALSVRTRDSPKPEGSLPGTPRPSGPSRTPSTNTVTQSRQGLPPTSPRGALHRSFRSSFPAPREPTKGATPAAAHNTESPREEDVSSPSPPPVSSSSESESDRDEEAAPANIRRSQIFKRPPRFAKPKPGLGRLGESPEDDGEDASDEDGDSSPTFLPFAQPPRQDPSATVRDPGTATTSPGVGPNAPKSAVAQGKMPAVDSSASSASSAAAMVHHADAPAAVAAGRPPHQQQRPPGPLSPRHRAELARLSPRRRGGKGDGSEGTPSMGSSFSDLDDTSVTQSALEEALLSNMQHGGSMAGRMSSLSQALRSRYL</sequence>
<evidence type="ECO:0000313" key="10">
    <source>
        <dbReference type="EMBL" id="KAF2460423.1"/>
    </source>
</evidence>
<feature type="compositionally biased region" description="Acidic residues" evidence="8">
    <location>
        <begin position="300"/>
        <end position="314"/>
    </location>
</feature>
<organism evidence="10 11">
    <name type="scientific">Lineolata rhizophorae</name>
    <dbReference type="NCBI Taxonomy" id="578093"/>
    <lineage>
        <taxon>Eukaryota</taxon>
        <taxon>Fungi</taxon>
        <taxon>Dikarya</taxon>
        <taxon>Ascomycota</taxon>
        <taxon>Pezizomycotina</taxon>
        <taxon>Dothideomycetes</taxon>
        <taxon>Dothideomycetes incertae sedis</taxon>
        <taxon>Lineolatales</taxon>
        <taxon>Lineolataceae</taxon>
        <taxon>Lineolata</taxon>
    </lineage>
</organism>
<evidence type="ECO:0000256" key="3">
    <source>
        <dbReference type="ARBA" id="ARBA00013784"/>
    </source>
</evidence>
<dbReference type="InterPro" id="IPR039113">
    <property type="entry name" value="ATG29"/>
</dbReference>
<evidence type="ECO:0000256" key="8">
    <source>
        <dbReference type="SAM" id="MobiDB-lite"/>
    </source>
</evidence>
<reference evidence="10" key="1">
    <citation type="journal article" date="2020" name="Stud. Mycol.">
        <title>101 Dothideomycetes genomes: a test case for predicting lifestyles and emergence of pathogens.</title>
        <authorList>
            <person name="Haridas S."/>
            <person name="Albert R."/>
            <person name="Binder M."/>
            <person name="Bloem J."/>
            <person name="Labutti K."/>
            <person name="Salamov A."/>
            <person name="Andreopoulos B."/>
            <person name="Baker S."/>
            <person name="Barry K."/>
            <person name="Bills G."/>
            <person name="Bluhm B."/>
            <person name="Cannon C."/>
            <person name="Castanera R."/>
            <person name="Culley D."/>
            <person name="Daum C."/>
            <person name="Ezra D."/>
            <person name="Gonzalez J."/>
            <person name="Henrissat B."/>
            <person name="Kuo A."/>
            <person name="Liang C."/>
            <person name="Lipzen A."/>
            <person name="Lutzoni F."/>
            <person name="Magnuson J."/>
            <person name="Mondo S."/>
            <person name="Nolan M."/>
            <person name="Ohm R."/>
            <person name="Pangilinan J."/>
            <person name="Park H.-J."/>
            <person name="Ramirez L."/>
            <person name="Alfaro M."/>
            <person name="Sun H."/>
            <person name="Tritt A."/>
            <person name="Yoshinaga Y."/>
            <person name="Zwiers L.-H."/>
            <person name="Turgeon B."/>
            <person name="Goodwin S."/>
            <person name="Spatafora J."/>
            <person name="Crous P."/>
            <person name="Grigoriev I."/>
        </authorList>
    </citation>
    <scope>NUCLEOTIDE SEQUENCE</scope>
    <source>
        <strain evidence="10">ATCC 16933</strain>
    </source>
</reference>
<dbReference type="AlphaFoldDB" id="A0A6A6PAG6"/>
<dbReference type="Pfam" id="PF18388">
    <property type="entry name" value="ATG29_N"/>
    <property type="match status" value="1"/>
</dbReference>
<dbReference type="OrthoDB" id="21072at2759"/>
<feature type="domain" description="Atg29 N-terminal" evidence="9">
    <location>
        <begin position="45"/>
        <end position="98"/>
    </location>
</feature>
<dbReference type="GO" id="GO:0015031">
    <property type="term" value="P:protein transport"/>
    <property type="evidence" value="ECO:0007669"/>
    <property type="project" value="UniProtKB-KW"/>
</dbReference>
<feature type="compositionally biased region" description="Basic residues" evidence="8">
    <location>
        <begin position="279"/>
        <end position="289"/>
    </location>
</feature>
<evidence type="ECO:0000256" key="7">
    <source>
        <dbReference type="ARBA" id="ARBA00060351"/>
    </source>
</evidence>
<feature type="compositionally biased region" description="Low complexity" evidence="8">
    <location>
        <begin position="360"/>
        <end position="397"/>
    </location>
</feature>
<feature type="region of interest" description="Disordered" evidence="8">
    <location>
        <begin position="1"/>
        <end position="41"/>
    </location>
</feature>
<gene>
    <name evidence="10" type="ORF">BDY21DRAFT_413422</name>
</gene>
<dbReference type="Gene3D" id="1.10.10.2570">
    <property type="match status" value="1"/>
</dbReference>
<dbReference type="Proteomes" id="UP000799766">
    <property type="component" value="Unassembled WGS sequence"/>
</dbReference>
<dbReference type="EMBL" id="MU001673">
    <property type="protein sequence ID" value="KAF2460423.1"/>
    <property type="molecule type" value="Genomic_DNA"/>
</dbReference>
<evidence type="ECO:0000256" key="1">
    <source>
        <dbReference type="ARBA" id="ARBA00004329"/>
    </source>
</evidence>
<evidence type="ECO:0000256" key="6">
    <source>
        <dbReference type="ARBA" id="ARBA00023006"/>
    </source>
</evidence>
<evidence type="ECO:0000313" key="11">
    <source>
        <dbReference type="Proteomes" id="UP000799766"/>
    </source>
</evidence>
<proteinExistence type="inferred from homology"/>
<protein>
    <recommendedName>
        <fullName evidence="3">Autophagy-related protein 29</fullName>
    </recommendedName>
</protein>
<evidence type="ECO:0000256" key="2">
    <source>
        <dbReference type="ARBA" id="ARBA00010082"/>
    </source>
</evidence>
<keyword evidence="11" id="KW-1185">Reference proteome</keyword>
<dbReference type="PANTHER" id="PTHR40012:SF1">
    <property type="entry name" value="AUTOPHAGY-RELATED PROTEIN 29"/>
    <property type="match status" value="1"/>
</dbReference>
<dbReference type="FunFam" id="1.10.10.2570:FF:000001">
    <property type="entry name" value="Autophagy-related protein 29"/>
    <property type="match status" value="1"/>
</dbReference>
<feature type="region of interest" description="Disordered" evidence="8">
    <location>
        <begin position="122"/>
        <end position="478"/>
    </location>
</feature>
<evidence type="ECO:0000256" key="4">
    <source>
        <dbReference type="ARBA" id="ARBA00022448"/>
    </source>
</evidence>
<comment type="subcellular location">
    <subcellularLocation>
        <location evidence="1">Preautophagosomal structure</location>
    </subcellularLocation>
</comment>
<dbReference type="GO" id="GO:0000045">
    <property type="term" value="P:autophagosome assembly"/>
    <property type="evidence" value="ECO:0007669"/>
    <property type="project" value="InterPro"/>
</dbReference>
<comment type="function">
    <text evidence="7">Plays a role in autophagy. Functions at the preautophagosomal structure (PAS) in order to form normal autophagosomes under starvation conditions. Also plays a role in mitophagy and regulation of filamentous growth.</text>
</comment>
<feature type="compositionally biased region" description="Polar residues" evidence="8">
    <location>
        <begin position="427"/>
        <end position="447"/>
    </location>
</feature>
<feature type="compositionally biased region" description="Polar residues" evidence="8">
    <location>
        <begin position="1"/>
        <end position="23"/>
    </location>
</feature>
<accession>A0A6A6PAG6</accession>
<dbReference type="GO" id="GO:0000407">
    <property type="term" value="C:phagophore assembly site"/>
    <property type="evidence" value="ECO:0007669"/>
    <property type="project" value="UniProtKB-SubCell"/>
</dbReference>